<comment type="caution">
    <text evidence="2">The sequence shown here is derived from an EMBL/GenBank/DDBJ whole genome shotgun (WGS) entry which is preliminary data.</text>
</comment>
<evidence type="ECO:0000313" key="3">
    <source>
        <dbReference type="Proteomes" id="UP000440041"/>
    </source>
</evidence>
<reference evidence="2 3" key="1">
    <citation type="submission" date="2019-09" db="EMBL/GenBank/DDBJ databases">
        <title>Characterization of the phylogenetic diversity of two novel species belonging to the genus Bifidobacterium: Bifidobacterium cebidarum sp. nov. and Bifidobacterium leontopitheci sp. nov.</title>
        <authorList>
            <person name="Lugli G.A."/>
            <person name="Duranti S."/>
            <person name="Milani C."/>
            <person name="Turroni F."/>
            <person name="Ventura M."/>
        </authorList>
    </citation>
    <scope>NUCLEOTIDE SEQUENCE [LARGE SCALE GENOMIC DNA]</scope>
    <source>
        <strain evidence="2 3">DSM 100238</strain>
    </source>
</reference>
<dbReference type="Proteomes" id="UP000440041">
    <property type="component" value="Unassembled WGS sequence"/>
</dbReference>
<feature type="chain" id="PRO_5025456011" description="Lipoprotein" evidence="1">
    <location>
        <begin position="34"/>
        <end position="298"/>
    </location>
</feature>
<accession>A0A6A2VFZ9</accession>
<evidence type="ECO:0008006" key="4">
    <source>
        <dbReference type="Google" id="ProtNLM"/>
    </source>
</evidence>
<organism evidence="2 3">
    <name type="scientific">Bifidobacterium apri</name>
    <dbReference type="NCBI Taxonomy" id="1769423"/>
    <lineage>
        <taxon>Bacteria</taxon>
        <taxon>Bacillati</taxon>
        <taxon>Actinomycetota</taxon>
        <taxon>Actinomycetes</taxon>
        <taxon>Bifidobacteriales</taxon>
        <taxon>Bifidobacteriaceae</taxon>
        <taxon>Bifidobacterium</taxon>
    </lineage>
</organism>
<name>A0A6A2VFZ9_9BIFI</name>
<feature type="signal peptide" evidence="1">
    <location>
        <begin position="1"/>
        <end position="33"/>
    </location>
</feature>
<keyword evidence="3" id="KW-1185">Reference proteome</keyword>
<dbReference type="PROSITE" id="PS51257">
    <property type="entry name" value="PROKAR_LIPOPROTEIN"/>
    <property type="match status" value="1"/>
</dbReference>
<protein>
    <recommendedName>
        <fullName evidence="4">Lipoprotein</fullName>
    </recommendedName>
</protein>
<dbReference type="EMBL" id="WBSO01000003">
    <property type="protein sequence ID" value="KAB8299689.1"/>
    <property type="molecule type" value="Genomic_DNA"/>
</dbReference>
<gene>
    <name evidence="2" type="ORF">DSM100238_0723</name>
</gene>
<sequence>MQTRNSLLRRARTLLRCTAACVAAMAIMTSATACSSPRIAGRAESEYQASDCELAYRSATHNNSRAQSGPIIVRYLSASQSAQDWQTVAAACPQRVSEGVIRSAQAQWLAKNLADNISQTYTASATDGNALRRQRLDGLTALPLSKATIRKLALAEDRAGSALQLLAAKGAAGATLTASDNHHAAGSQLMSFAGNTGDLRQKEYDISNLLANTNTATDQSTGLQSSTVSIVEIDCALEELAALASPDNTVSATDDAATSTRTEQMLVLVRLITGHCYEAFAQGYPSADFAVFADSSQQ</sequence>
<dbReference type="AlphaFoldDB" id="A0A6A2VFZ9"/>
<proteinExistence type="predicted"/>
<evidence type="ECO:0000256" key="1">
    <source>
        <dbReference type="SAM" id="SignalP"/>
    </source>
</evidence>
<keyword evidence="1" id="KW-0732">Signal</keyword>
<evidence type="ECO:0000313" key="2">
    <source>
        <dbReference type="EMBL" id="KAB8299689.1"/>
    </source>
</evidence>